<feature type="region of interest" description="Disordered" evidence="1">
    <location>
        <begin position="1"/>
        <end position="20"/>
    </location>
</feature>
<protein>
    <submittedName>
        <fullName evidence="3">DUF6350 family protein</fullName>
    </submittedName>
</protein>
<keyword evidence="2" id="KW-0812">Transmembrane</keyword>
<feature type="region of interest" description="Disordered" evidence="1">
    <location>
        <begin position="413"/>
        <end position="482"/>
    </location>
</feature>
<feature type="transmembrane region" description="Helical" evidence="2">
    <location>
        <begin position="32"/>
        <end position="57"/>
    </location>
</feature>
<dbReference type="RefSeq" id="WP_345353086.1">
    <property type="nucleotide sequence ID" value="NZ_BAABHJ010000005.1"/>
</dbReference>
<proteinExistence type="predicted"/>
<feature type="transmembrane region" description="Helical" evidence="2">
    <location>
        <begin position="127"/>
        <end position="150"/>
    </location>
</feature>
<dbReference type="Pfam" id="PF19877">
    <property type="entry name" value="DUF6350"/>
    <property type="match status" value="1"/>
</dbReference>
<feature type="compositionally biased region" description="Acidic residues" evidence="1">
    <location>
        <begin position="417"/>
        <end position="433"/>
    </location>
</feature>
<accession>A0ABP8TI38</accession>
<feature type="transmembrane region" description="Helical" evidence="2">
    <location>
        <begin position="384"/>
        <end position="403"/>
    </location>
</feature>
<dbReference type="EMBL" id="BAABHJ010000005">
    <property type="protein sequence ID" value="GAA4606746.1"/>
    <property type="molecule type" value="Genomic_DNA"/>
</dbReference>
<feature type="transmembrane region" description="Helical" evidence="2">
    <location>
        <begin position="344"/>
        <end position="364"/>
    </location>
</feature>
<feature type="transmembrane region" description="Helical" evidence="2">
    <location>
        <begin position="311"/>
        <end position="332"/>
    </location>
</feature>
<feature type="transmembrane region" description="Helical" evidence="2">
    <location>
        <begin position="267"/>
        <end position="291"/>
    </location>
</feature>
<gene>
    <name evidence="3" type="ORF">GCM10023195_24750</name>
</gene>
<organism evidence="3 4">
    <name type="scientific">Actinoallomurus liliacearum</name>
    <dbReference type="NCBI Taxonomy" id="1080073"/>
    <lineage>
        <taxon>Bacteria</taxon>
        <taxon>Bacillati</taxon>
        <taxon>Actinomycetota</taxon>
        <taxon>Actinomycetes</taxon>
        <taxon>Streptosporangiales</taxon>
        <taxon>Thermomonosporaceae</taxon>
        <taxon>Actinoallomurus</taxon>
    </lineage>
</organism>
<evidence type="ECO:0000313" key="3">
    <source>
        <dbReference type="EMBL" id="GAA4606746.1"/>
    </source>
</evidence>
<keyword evidence="2" id="KW-1133">Transmembrane helix</keyword>
<dbReference type="InterPro" id="IPR045931">
    <property type="entry name" value="DUF6350"/>
</dbReference>
<sequence length="482" mass="49459">MTTTDHDDAELEDTDPSPVAETVTRPLAVTGIVAAVWAAGIGLTVLVTITLIGWIAAPRSALGTGLPGVFRTAVGFWLVAHHAGFTVPHGRVGLLPLGLMILPGMLLFRAGGWIARTGRVRGRYRIGVTHAAFALAIPYAVLSGLLALLARSSAIQPSAWQGLLLCFLLAMFAGGLGAARTLVSTTNRAPWVAMLGLLPRRARSVAAGVTGATAVLLGAGVLIFLASLLFHFSEAENLYGVLKPGVVGGILLTLIGLVYLPNAALWAVGYAVGPGFAVGAGTSVSPSGVFVGMIPAFPPFAALPEPGPAPAVSLLALGVPFIAGAVGGVFTIRYQPTEATEAAPLWGFVSGVVTGGVIAFLAALSGGPLGGGRMAVMGPSAWQVGLLAALEVGVSAAIAAWIANWRLLRRRPAAQETPDDEPDTEELEFEEPDPVLASVDEPLPEGVIPIGDWTGPRGAASRSRDDGGPGDVSPIRRRPPRD</sequence>
<keyword evidence="2" id="KW-0472">Membrane</keyword>
<feature type="transmembrane region" description="Helical" evidence="2">
    <location>
        <begin position="238"/>
        <end position="260"/>
    </location>
</feature>
<feature type="transmembrane region" description="Helical" evidence="2">
    <location>
        <begin position="69"/>
        <end position="87"/>
    </location>
</feature>
<reference evidence="4" key="1">
    <citation type="journal article" date="2019" name="Int. J. Syst. Evol. Microbiol.">
        <title>The Global Catalogue of Microorganisms (GCM) 10K type strain sequencing project: providing services to taxonomists for standard genome sequencing and annotation.</title>
        <authorList>
            <consortium name="The Broad Institute Genomics Platform"/>
            <consortium name="The Broad Institute Genome Sequencing Center for Infectious Disease"/>
            <person name="Wu L."/>
            <person name="Ma J."/>
        </authorList>
    </citation>
    <scope>NUCLEOTIDE SEQUENCE [LARGE SCALE GENOMIC DNA]</scope>
    <source>
        <strain evidence="4">JCM 17938</strain>
    </source>
</reference>
<keyword evidence="4" id="KW-1185">Reference proteome</keyword>
<feature type="transmembrane region" description="Helical" evidence="2">
    <location>
        <begin position="162"/>
        <end position="183"/>
    </location>
</feature>
<name>A0ABP8TI38_9ACTN</name>
<evidence type="ECO:0000313" key="4">
    <source>
        <dbReference type="Proteomes" id="UP001500212"/>
    </source>
</evidence>
<comment type="caution">
    <text evidence="3">The sequence shown here is derived from an EMBL/GenBank/DDBJ whole genome shotgun (WGS) entry which is preliminary data.</text>
</comment>
<dbReference type="Proteomes" id="UP001500212">
    <property type="component" value="Unassembled WGS sequence"/>
</dbReference>
<feature type="transmembrane region" description="Helical" evidence="2">
    <location>
        <begin position="93"/>
        <end position="115"/>
    </location>
</feature>
<feature type="transmembrane region" description="Helical" evidence="2">
    <location>
        <begin position="204"/>
        <end position="232"/>
    </location>
</feature>
<evidence type="ECO:0000256" key="1">
    <source>
        <dbReference type="SAM" id="MobiDB-lite"/>
    </source>
</evidence>
<evidence type="ECO:0000256" key="2">
    <source>
        <dbReference type="SAM" id="Phobius"/>
    </source>
</evidence>